<evidence type="ECO:0000259" key="5">
    <source>
        <dbReference type="SMART" id="SM00300"/>
    </source>
</evidence>
<dbReference type="SMART" id="SM00300">
    <property type="entry name" value="ChSh"/>
    <property type="match status" value="1"/>
</dbReference>
<evidence type="ECO:0000256" key="1">
    <source>
        <dbReference type="ARBA" id="ARBA00004123"/>
    </source>
</evidence>
<sequence>MPQREEIVGPPNRRSKRKTAVSGSNEVQHDNFFAKEIQRHKINENVCLGHGDLLASITDYKQGSIELLVQWEDSNGTFLRTWEVEDRLEDSPALEEYFVRLGGRERLFKKQVRRGLRRRNSDSPLVPARRSPRSKTAALAKSTEWSPPERSWEQEIASIDGCEVESGRLAVYVSWETGHRTRHDASVLYKNCPQKMLRFYEKHIKIIEE</sequence>
<dbReference type="GO" id="GO:0005634">
    <property type="term" value="C:nucleus"/>
    <property type="evidence" value="ECO:0007669"/>
    <property type="project" value="UniProtKB-SubCell"/>
</dbReference>
<feature type="region of interest" description="Disordered" evidence="4">
    <location>
        <begin position="1"/>
        <end position="27"/>
    </location>
</feature>
<proteinExistence type="predicted"/>
<dbReference type="Proteomes" id="UP000887229">
    <property type="component" value="Unassembled WGS sequence"/>
</dbReference>
<keyword evidence="3" id="KW-0539">Nucleus</keyword>
<dbReference type="EMBL" id="MU251325">
    <property type="protein sequence ID" value="KAG9249365.1"/>
    <property type="molecule type" value="Genomic_DNA"/>
</dbReference>
<evidence type="ECO:0000313" key="7">
    <source>
        <dbReference type="Proteomes" id="UP000887229"/>
    </source>
</evidence>
<evidence type="ECO:0000313" key="6">
    <source>
        <dbReference type="EMBL" id="KAG9249365.1"/>
    </source>
</evidence>
<evidence type="ECO:0000256" key="3">
    <source>
        <dbReference type="ARBA" id="ARBA00023242"/>
    </source>
</evidence>
<comment type="subcellular location">
    <subcellularLocation>
        <location evidence="1">Nucleus</location>
    </subcellularLocation>
</comment>
<gene>
    <name evidence="6" type="ORF">F5Z01DRAFT_740779</name>
</gene>
<dbReference type="OrthoDB" id="433924at2759"/>
<evidence type="ECO:0000256" key="4">
    <source>
        <dbReference type="SAM" id="MobiDB-lite"/>
    </source>
</evidence>
<dbReference type="RefSeq" id="XP_046113290.1">
    <property type="nucleotide sequence ID" value="XM_046266849.1"/>
</dbReference>
<organism evidence="6 7">
    <name type="scientific">Emericellopsis atlantica</name>
    <dbReference type="NCBI Taxonomy" id="2614577"/>
    <lineage>
        <taxon>Eukaryota</taxon>
        <taxon>Fungi</taxon>
        <taxon>Dikarya</taxon>
        <taxon>Ascomycota</taxon>
        <taxon>Pezizomycotina</taxon>
        <taxon>Sordariomycetes</taxon>
        <taxon>Hypocreomycetidae</taxon>
        <taxon>Hypocreales</taxon>
        <taxon>Bionectriaceae</taxon>
        <taxon>Emericellopsis</taxon>
    </lineage>
</organism>
<dbReference type="InterPro" id="IPR008251">
    <property type="entry name" value="Chromo_shadow_dom"/>
</dbReference>
<keyword evidence="7" id="KW-1185">Reference proteome</keyword>
<dbReference type="AlphaFoldDB" id="A0A9P7ZD55"/>
<feature type="region of interest" description="Disordered" evidence="4">
    <location>
        <begin position="112"/>
        <end position="146"/>
    </location>
</feature>
<dbReference type="InterPro" id="IPR016197">
    <property type="entry name" value="Chromo-like_dom_sf"/>
</dbReference>
<dbReference type="Gene3D" id="2.40.50.40">
    <property type="match status" value="1"/>
</dbReference>
<comment type="subunit">
    <text evidence="2">Component of the NuA4 histone acetyltransferase complex.</text>
</comment>
<dbReference type="Pfam" id="PF01393">
    <property type="entry name" value="Chromo_shadow"/>
    <property type="match status" value="1"/>
</dbReference>
<dbReference type="SUPFAM" id="SSF54160">
    <property type="entry name" value="Chromo domain-like"/>
    <property type="match status" value="1"/>
</dbReference>
<name>A0A9P7ZD55_9HYPO</name>
<protein>
    <recommendedName>
        <fullName evidence="5">Chromo shadow domain-containing protein</fullName>
    </recommendedName>
</protein>
<dbReference type="GeneID" id="70297752"/>
<feature type="domain" description="Chromo shadow" evidence="5">
    <location>
        <begin position="146"/>
        <end position="209"/>
    </location>
</feature>
<comment type="caution">
    <text evidence="6">The sequence shown here is derived from an EMBL/GenBank/DDBJ whole genome shotgun (WGS) entry which is preliminary data.</text>
</comment>
<reference evidence="6" key="1">
    <citation type="journal article" date="2021" name="IMA Fungus">
        <title>Genomic characterization of three marine fungi, including Emericellopsis atlantica sp. nov. with signatures of a generalist lifestyle and marine biomass degradation.</title>
        <authorList>
            <person name="Hagestad O.C."/>
            <person name="Hou L."/>
            <person name="Andersen J.H."/>
            <person name="Hansen E.H."/>
            <person name="Altermark B."/>
            <person name="Li C."/>
            <person name="Kuhnert E."/>
            <person name="Cox R.J."/>
            <person name="Crous P.W."/>
            <person name="Spatafora J.W."/>
            <person name="Lail K."/>
            <person name="Amirebrahimi M."/>
            <person name="Lipzen A."/>
            <person name="Pangilinan J."/>
            <person name="Andreopoulos W."/>
            <person name="Hayes R.D."/>
            <person name="Ng V."/>
            <person name="Grigoriev I.V."/>
            <person name="Jackson S.A."/>
            <person name="Sutton T.D.S."/>
            <person name="Dobson A.D.W."/>
            <person name="Rama T."/>
        </authorList>
    </citation>
    <scope>NUCLEOTIDE SEQUENCE</scope>
    <source>
        <strain evidence="6">TS7</strain>
    </source>
</reference>
<evidence type="ECO:0000256" key="2">
    <source>
        <dbReference type="ARBA" id="ARBA00011353"/>
    </source>
</evidence>
<accession>A0A9P7ZD55</accession>